<protein>
    <submittedName>
        <fullName evidence="2">Reverse transcriptase domain-containing protein</fullName>
    </submittedName>
</protein>
<evidence type="ECO:0000313" key="3">
    <source>
        <dbReference type="Proteomes" id="UP001151760"/>
    </source>
</evidence>
<comment type="caution">
    <text evidence="2">The sequence shown here is derived from an EMBL/GenBank/DDBJ whole genome shotgun (WGS) entry which is preliminary data.</text>
</comment>
<keyword evidence="2" id="KW-0548">Nucleotidyltransferase</keyword>
<feature type="domain" description="Integrase catalytic" evidence="1">
    <location>
        <begin position="44"/>
        <end position="216"/>
    </location>
</feature>
<dbReference type="Gene3D" id="3.30.420.10">
    <property type="entry name" value="Ribonuclease H-like superfamily/Ribonuclease H"/>
    <property type="match status" value="1"/>
</dbReference>
<keyword evidence="2" id="KW-0695">RNA-directed DNA polymerase</keyword>
<dbReference type="GO" id="GO:0003964">
    <property type="term" value="F:RNA-directed DNA polymerase activity"/>
    <property type="evidence" value="ECO:0007669"/>
    <property type="project" value="UniProtKB-KW"/>
</dbReference>
<dbReference type="EMBL" id="BQNB010020444">
    <property type="protein sequence ID" value="GJT96016.1"/>
    <property type="molecule type" value="Genomic_DNA"/>
</dbReference>
<name>A0ABQ5I799_9ASTR</name>
<dbReference type="PANTHER" id="PTHR45835:SF103">
    <property type="entry name" value="RNA-DIRECTED DNA POLYMERASE"/>
    <property type="match status" value="1"/>
</dbReference>
<evidence type="ECO:0000313" key="2">
    <source>
        <dbReference type="EMBL" id="GJT96016.1"/>
    </source>
</evidence>
<dbReference type="InterPro" id="IPR012337">
    <property type="entry name" value="RNaseH-like_sf"/>
</dbReference>
<reference evidence="2" key="2">
    <citation type="submission" date="2022-01" db="EMBL/GenBank/DDBJ databases">
        <authorList>
            <person name="Yamashiro T."/>
            <person name="Shiraishi A."/>
            <person name="Satake H."/>
            <person name="Nakayama K."/>
        </authorList>
    </citation>
    <scope>NUCLEOTIDE SEQUENCE</scope>
</reference>
<dbReference type="SUPFAM" id="SSF53098">
    <property type="entry name" value="Ribonuclease H-like"/>
    <property type="match status" value="1"/>
</dbReference>
<proteinExistence type="predicted"/>
<dbReference type="PANTHER" id="PTHR45835">
    <property type="entry name" value="YALI0A06105P"/>
    <property type="match status" value="1"/>
</dbReference>
<sequence>MYHDLRDLYWWPGMKRDIAEYVSKCLTCSKIKAEHQKPLGLLQQPEIPEWKWEKITMDLVIKFPRSSGGYDAIWVIVDRLTKSAHFFPICEDYKIEKLARIYINEIVARHGVPVSIISDRDGRFMSHLWQVLQEALGTKLHMSTAYHLETDGKSERTIQMLEDMLRACVMDFGDSWDTHLPLELSCVHDTFHVSNLKKCLAEPDVQVPLDEIEVDENLRFVEEPLEIVERDVKKLKRRGNSLVQKLVGTLGRC</sequence>
<keyword evidence="2" id="KW-0808">Transferase</keyword>
<dbReference type="Proteomes" id="UP001151760">
    <property type="component" value="Unassembled WGS sequence"/>
</dbReference>
<reference evidence="2" key="1">
    <citation type="journal article" date="2022" name="Int. J. Mol. Sci.">
        <title>Draft Genome of Tanacetum Coccineum: Genomic Comparison of Closely Related Tanacetum-Family Plants.</title>
        <authorList>
            <person name="Yamashiro T."/>
            <person name="Shiraishi A."/>
            <person name="Nakayama K."/>
            <person name="Satake H."/>
        </authorList>
    </citation>
    <scope>NUCLEOTIDE SEQUENCE</scope>
</reference>
<gene>
    <name evidence="2" type="ORF">Tco_1091534</name>
</gene>
<organism evidence="2 3">
    <name type="scientific">Tanacetum coccineum</name>
    <dbReference type="NCBI Taxonomy" id="301880"/>
    <lineage>
        <taxon>Eukaryota</taxon>
        <taxon>Viridiplantae</taxon>
        <taxon>Streptophyta</taxon>
        <taxon>Embryophyta</taxon>
        <taxon>Tracheophyta</taxon>
        <taxon>Spermatophyta</taxon>
        <taxon>Magnoliopsida</taxon>
        <taxon>eudicotyledons</taxon>
        <taxon>Gunneridae</taxon>
        <taxon>Pentapetalae</taxon>
        <taxon>asterids</taxon>
        <taxon>campanulids</taxon>
        <taxon>Asterales</taxon>
        <taxon>Asteraceae</taxon>
        <taxon>Asteroideae</taxon>
        <taxon>Anthemideae</taxon>
        <taxon>Anthemidinae</taxon>
        <taxon>Tanacetum</taxon>
    </lineage>
</organism>
<dbReference type="InterPro" id="IPR001584">
    <property type="entry name" value="Integrase_cat-core"/>
</dbReference>
<keyword evidence="3" id="KW-1185">Reference proteome</keyword>
<evidence type="ECO:0000259" key="1">
    <source>
        <dbReference type="PROSITE" id="PS50994"/>
    </source>
</evidence>
<dbReference type="Pfam" id="PF17921">
    <property type="entry name" value="Integrase_H2C2"/>
    <property type="match status" value="1"/>
</dbReference>
<dbReference type="Gene3D" id="1.10.340.70">
    <property type="match status" value="1"/>
</dbReference>
<dbReference type="InterPro" id="IPR036397">
    <property type="entry name" value="RNaseH_sf"/>
</dbReference>
<dbReference type="InterPro" id="IPR041588">
    <property type="entry name" value="Integrase_H2C2"/>
</dbReference>
<dbReference type="PROSITE" id="PS50994">
    <property type="entry name" value="INTEGRASE"/>
    <property type="match status" value="1"/>
</dbReference>
<accession>A0ABQ5I799</accession>